<evidence type="ECO:0000259" key="1">
    <source>
        <dbReference type="Pfam" id="PF03235"/>
    </source>
</evidence>
<dbReference type="InterPro" id="IPR004919">
    <property type="entry name" value="GmrSD_N"/>
</dbReference>
<dbReference type="RefSeq" id="WP_155043840.1">
    <property type="nucleotide sequence ID" value="NZ_WMIH01000004.1"/>
</dbReference>
<evidence type="ECO:0000313" key="2">
    <source>
        <dbReference type="EMBL" id="MTH63966.1"/>
    </source>
</evidence>
<protein>
    <submittedName>
        <fullName evidence="2">DUF262 domain-containing protein</fullName>
    </submittedName>
</protein>
<dbReference type="Pfam" id="PF03235">
    <property type="entry name" value="GmrSD_N"/>
    <property type="match status" value="1"/>
</dbReference>
<reference evidence="2 3" key="1">
    <citation type="submission" date="2019-11" db="EMBL/GenBank/DDBJ databases">
        <authorList>
            <person name="Dong K."/>
        </authorList>
    </citation>
    <scope>NUCLEOTIDE SEQUENCE [LARGE SCALE GENOMIC DNA]</scope>
    <source>
        <strain evidence="2 3">DK608</strain>
    </source>
</reference>
<comment type="caution">
    <text evidence="2">The sequence shown here is derived from an EMBL/GenBank/DDBJ whole genome shotgun (WGS) entry which is preliminary data.</text>
</comment>
<dbReference type="Proteomes" id="UP000478740">
    <property type="component" value="Unassembled WGS sequence"/>
</dbReference>
<dbReference type="PANTHER" id="PTHR39639:SF1">
    <property type="entry name" value="DUF262 DOMAIN-CONTAINING PROTEIN"/>
    <property type="match status" value="1"/>
</dbReference>
<name>A0A6L6IU19_9RHOB</name>
<dbReference type="EMBL" id="WMII01000005">
    <property type="protein sequence ID" value="MTH63966.1"/>
    <property type="molecule type" value="Genomic_DNA"/>
</dbReference>
<accession>A0A6L6IU19</accession>
<organism evidence="2 3">
    <name type="scientific">Paracoccus shanxieyensis</name>
    <dbReference type="NCBI Taxonomy" id="2675752"/>
    <lineage>
        <taxon>Bacteria</taxon>
        <taxon>Pseudomonadati</taxon>
        <taxon>Pseudomonadota</taxon>
        <taxon>Alphaproteobacteria</taxon>
        <taxon>Rhodobacterales</taxon>
        <taxon>Paracoccaceae</taxon>
        <taxon>Paracoccus</taxon>
    </lineage>
</organism>
<proteinExistence type="predicted"/>
<dbReference type="AlphaFoldDB" id="A0A6L6IU19"/>
<feature type="domain" description="GmrSD restriction endonucleases N-terminal" evidence="1">
    <location>
        <begin position="31"/>
        <end position="165"/>
    </location>
</feature>
<evidence type="ECO:0000313" key="3">
    <source>
        <dbReference type="Proteomes" id="UP000478740"/>
    </source>
</evidence>
<dbReference type="PANTHER" id="PTHR39639">
    <property type="entry name" value="CHROMOSOME 16, WHOLE GENOME SHOTGUN SEQUENCE"/>
    <property type="match status" value="1"/>
</dbReference>
<sequence length="344" mass="39550">MNPKATLSLHTVDYPFETLSLRAKSTPKKLILDPDFQRKYKWDKDGWARASKFIESCLMRIPLPSCYFAENEDKAHLVIDGVQRITTVMRFMDNEFALEGLTVLKALEGKKFSEIGTWASDLESTTIRCVILRNENPKELIAEIFSRLNKGAVELSDQEIRHALFPGDFDKLLSELAEIKEIKRFKQGRAPTSQNDAREGEELVLRYFAFKEAPEQYGDNLSRFLDSFMEKTTKFDSAHISQLRKEFKASLAACKLVFDDEELFSDINKDRRRQGIVYYDLLMVSLGRIPTKTLRAKRSKVREAFAALCASPDFKRLTAGGLQRKTSITRRNALWDKKLQVAIK</sequence>
<gene>
    <name evidence="2" type="ORF">GL284_06775</name>
</gene>
<keyword evidence="3" id="KW-1185">Reference proteome</keyword>